<dbReference type="InterPro" id="IPR001969">
    <property type="entry name" value="Aspartic_peptidase_AS"/>
</dbReference>
<proteinExistence type="predicted"/>
<sequence>MTAEEAPYVVIGTFLVNSIRAKVLFDTGADYSYATLKLLKLLCVKLEPLDHPYEADTVNGRVWVREITRGCMIELDECLVPVALSPIPMEGLDMVLDMDWLIRNKAKIDYSDKEKLRVKDVDVVCEYPEVFPDDLDSLPPEWEIEFWIDLVTGATPIAKALYRLAPSEMKEMMAQLQELLDKGFIHPSTSPWGAQVLFVKKKDGTMRMCIDDLFDQLQGAKYFSKIDLRSGYHHLRVREEDISKTAFRTRYGHYKFLVMSFGLTNAPTAFIDLMNKLGVVEVSRGGTKFPRFSGYYWKFIKHFSATATPLTALTKKNIKFEWTPTHKRAYASRKLKVHENNYPTHDMEMAAVVFALKIWRHYLYDVKCQIYTDYKSLQHLLNQKELNMRQRRWVELLSDYDCEILYHPGKVNVVADSLNRKGGEDAPNIVAFRISVVPDIRTKFKGWQIEAMKEENLKSE</sequence>
<keyword evidence="11" id="KW-1185">Reference proteome</keyword>
<feature type="domain" description="Reverse transcriptase" evidence="8">
    <location>
        <begin position="206"/>
        <end position="277"/>
    </location>
</feature>
<dbReference type="GO" id="GO:0004190">
    <property type="term" value="F:aspartic-type endopeptidase activity"/>
    <property type="evidence" value="ECO:0007669"/>
    <property type="project" value="InterPro"/>
</dbReference>
<dbReference type="Pfam" id="PF17917">
    <property type="entry name" value="RT_RNaseH"/>
    <property type="match status" value="1"/>
</dbReference>
<name>A0AA38U630_9ASTR</name>
<dbReference type="PROSITE" id="PS00141">
    <property type="entry name" value="ASP_PROTEASE"/>
    <property type="match status" value="1"/>
</dbReference>
<dbReference type="Pfam" id="PF08284">
    <property type="entry name" value="RVP_2"/>
    <property type="match status" value="1"/>
</dbReference>
<dbReference type="AlphaFoldDB" id="A0AA38U630"/>
<dbReference type="InterPro" id="IPR041373">
    <property type="entry name" value="RT_RNaseH"/>
</dbReference>
<keyword evidence="5" id="KW-0255">Endonuclease</keyword>
<dbReference type="InterPro" id="IPR043502">
    <property type="entry name" value="DNA/RNA_pol_sf"/>
</dbReference>
<dbReference type="SUPFAM" id="SSF56672">
    <property type="entry name" value="DNA/RNA polymerases"/>
    <property type="match status" value="1"/>
</dbReference>
<evidence type="ECO:0000256" key="7">
    <source>
        <dbReference type="ARBA" id="ARBA00022918"/>
    </source>
</evidence>
<keyword evidence="3" id="KW-0548">Nucleotidyltransferase</keyword>
<dbReference type="CDD" id="cd00303">
    <property type="entry name" value="retropepsin_like"/>
    <property type="match status" value="1"/>
</dbReference>
<evidence type="ECO:0000256" key="1">
    <source>
        <dbReference type="ARBA" id="ARBA00012493"/>
    </source>
</evidence>
<dbReference type="PANTHER" id="PTHR37984">
    <property type="entry name" value="PROTEIN CBG26694"/>
    <property type="match status" value="1"/>
</dbReference>
<accession>A0AA38U630</accession>
<dbReference type="InterPro" id="IPR021109">
    <property type="entry name" value="Peptidase_aspartic_dom_sf"/>
</dbReference>
<keyword evidence="2" id="KW-0808">Transferase</keyword>
<dbReference type="EMBL" id="JARYMX010000001">
    <property type="protein sequence ID" value="KAJ9566776.1"/>
    <property type="molecule type" value="Genomic_DNA"/>
</dbReference>
<dbReference type="PANTHER" id="PTHR37984:SF5">
    <property type="entry name" value="PROTEIN NYNRIN-LIKE"/>
    <property type="match status" value="1"/>
</dbReference>
<dbReference type="CDD" id="cd09274">
    <property type="entry name" value="RNase_HI_RT_Ty3"/>
    <property type="match status" value="1"/>
</dbReference>
<organism evidence="10 11">
    <name type="scientific">Centaurea solstitialis</name>
    <name type="common">yellow star-thistle</name>
    <dbReference type="NCBI Taxonomy" id="347529"/>
    <lineage>
        <taxon>Eukaryota</taxon>
        <taxon>Viridiplantae</taxon>
        <taxon>Streptophyta</taxon>
        <taxon>Embryophyta</taxon>
        <taxon>Tracheophyta</taxon>
        <taxon>Spermatophyta</taxon>
        <taxon>Magnoliopsida</taxon>
        <taxon>eudicotyledons</taxon>
        <taxon>Gunneridae</taxon>
        <taxon>Pentapetalae</taxon>
        <taxon>asterids</taxon>
        <taxon>campanulids</taxon>
        <taxon>Asterales</taxon>
        <taxon>Asteraceae</taxon>
        <taxon>Carduoideae</taxon>
        <taxon>Cardueae</taxon>
        <taxon>Centaureinae</taxon>
        <taxon>Centaurea</taxon>
    </lineage>
</organism>
<evidence type="ECO:0000313" key="11">
    <source>
        <dbReference type="Proteomes" id="UP001172457"/>
    </source>
</evidence>
<evidence type="ECO:0000256" key="4">
    <source>
        <dbReference type="ARBA" id="ARBA00022722"/>
    </source>
</evidence>
<evidence type="ECO:0000259" key="9">
    <source>
        <dbReference type="Pfam" id="PF17917"/>
    </source>
</evidence>
<dbReference type="Gene3D" id="2.40.70.10">
    <property type="entry name" value="Acid Proteases"/>
    <property type="match status" value="1"/>
</dbReference>
<comment type="caution">
    <text evidence="10">The sequence shown here is derived from an EMBL/GenBank/DDBJ whole genome shotgun (WGS) entry which is preliminary data.</text>
</comment>
<dbReference type="CDD" id="cd01647">
    <property type="entry name" value="RT_LTR"/>
    <property type="match status" value="1"/>
</dbReference>
<feature type="domain" description="Reverse transcriptase RNase H-like" evidence="9">
    <location>
        <begin position="329"/>
        <end position="400"/>
    </location>
</feature>
<dbReference type="Proteomes" id="UP001172457">
    <property type="component" value="Chromosome 1"/>
</dbReference>
<dbReference type="InterPro" id="IPR050951">
    <property type="entry name" value="Retrovirus_Pol_polyprotein"/>
</dbReference>
<dbReference type="SUPFAM" id="SSF50630">
    <property type="entry name" value="Acid proteases"/>
    <property type="match status" value="1"/>
</dbReference>
<evidence type="ECO:0000256" key="3">
    <source>
        <dbReference type="ARBA" id="ARBA00022695"/>
    </source>
</evidence>
<dbReference type="InterPro" id="IPR043128">
    <property type="entry name" value="Rev_trsase/Diguanyl_cyclase"/>
</dbReference>
<dbReference type="GO" id="GO:0004519">
    <property type="term" value="F:endonuclease activity"/>
    <property type="evidence" value="ECO:0007669"/>
    <property type="project" value="UniProtKB-KW"/>
</dbReference>
<protein>
    <recommendedName>
        <fullName evidence="1">RNA-directed DNA polymerase</fullName>
        <ecNumber evidence="1">2.7.7.49</ecNumber>
    </recommendedName>
</protein>
<dbReference type="Pfam" id="PF00078">
    <property type="entry name" value="RVT_1"/>
    <property type="match status" value="1"/>
</dbReference>
<evidence type="ECO:0000256" key="5">
    <source>
        <dbReference type="ARBA" id="ARBA00022759"/>
    </source>
</evidence>
<evidence type="ECO:0000256" key="2">
    <source>
        <dbReference type="ARBA" id="ARBA00022679"/>
    </source>
</evidence>
<evidence type="ECO:0000259" key="8">
    <source>
        <dbReference type="Pfam" id="PF00078"/>
    </source>
</evidence>
<evidence type="ECO:0000313" key="10">
    <source>
        <dbReference type="EMBL" id="KAJ9566776.1"/>
    </source>
</evidence>
<dbReference type="GO" id="GO:0003964">
    <property type="term" value="F:RNA-directed DNA polymerase activity"/>
    <property type="evidence" value="ECO:0007669"/>
    <property type="project" value="UniProtKB-KW"/>
</dbReference>
<keyword evidence="4" id="KW-0540">Nuclease</keyword>
<keyword evidence="6" id="KW-0378">Hydrolase</keyword>
<reference evidence="10" key="1">
    <citation type="submission" date="2023-03" db="EMBL/GenBank/DDBJ databases">
        <title>Chromosome-scale reference genome and RAD-based genetic map of yellow starthistle (Centaurea solstitialis) reveal putative structural variation and QTLs associated with invader traits.</title>
        <authorList>
            <person name="Reatini B."/>
            <person name="Cang F.A."/>
            <person name="Jiang Q."/>
            <person name="Mckibben M.T.W."/>
            <person name="Barker M.S."/>
            <person name="Rieseberg L.H."/>
            <person name="Dlugosch K.M."/>
        </authorList>
    </citation>
    <scope>NUCLEOTIDE SEQUENCE</scope>
    <source>
        <strain evidence="10">CAN-66</strain>
        <tissue evidence="10">Leaf</tissue>
    </source>
</reference>
<dbReference type="InterPro" id="IPR000477">
    <property type="entry name" value="RT_dom"/>
</dbReference>
<gene>
    <name evidence="10" type="ORF">OSB04_002742</name>
</gene>
<dbReference type="EC" id="2.7.7.49" evidence="1"/>
<dbReference type="Gene3D" id="3.10.10.10">
    <property type="entry name" value="HIV Type 1 Reverse Transcriptase, subunit A, domain 1"/>
    <property type="match status" value="2"/>
</dbReference>
<dbReference type="GO" id="GO:0006508">
    <property type="term" value="P:proteolysis"/>
    <property type="evidence" value="ECO:0007669"/>
    <property type="project" value="InterPro"/>
</dbReference>
<keyword evidence="7" id="KW-0695">RNA-directed DNA polymerase</keyword>
<evidence type="ECO:0000256" key="6">
    <source>
        <dbReference type="ARBA" id="ARBA00022801"/>
    </source>
</evidence>
<dbReference type="Gene3D" id="3.30.70.270">
    <property type="match status" value="2"/>
</dbReference>